<reference evidence="7 8" key="1">
    <citation type="submission" date="2018-11" db="EMBL/GenBank/DDBJ databases">
        <authorList>
            <consortium name="Pathogen Informatics"/>
        </authorList>
    </citation>
    <scope>NUCLEOTIDE SEQUENCE [LARGE SCALE GENOMIC DNA]</scope>
</reference>
<proteinExistence type="inferred from homology"/>
<sequence>MTLNYHRVISNSKPWTFLRLLFTWKASIWKAIYLELLCFLIVYGALAAVYRYVLDSDQQKIFEGIVRFFDERLDYIPLELVLGFFCTKVFNRWTTQYDNIGFIDK</sequence>
<keyword evidence="6" id="KW-0813">Transport</keyword>
<gene>
    <name evidence="7" type="ORF">SVUK_LOCUS4153</name>
</gene>
<evidence type="ECO:0000256" key="4">
    <source>
        <dbReference type="ARBA" id="ARBA00023136"/>
    </source>
</evidence>
<organism evidence="7 8">
    <name type="scientific">Strongylus vulgaris</name>
    <name type="common">Blood worm</name>
    <dbReference type="NCBI Taxonomy" id="40348"/>
    <lineage>
        <taxon>Eukaryota</taxon>
        <taxon>Metazoa</taxon>
        <taxon>Ecdysozoa</taxon>
        <taxon>Nematoda</taxon>
        <taxon>Chromadorea</taxon>
        <taxon>Rhabditida</taxon>
        <taxon>Rhabditina</taxon>
        <taxon>Rhabditomorpha</taxon>
        <taxon>Strongyloidea</taxon>
        <taxon>Strongylidae</taxon>
        <taxon>Strongylus</taxon>
    </lineage>
</organism>
<protein>
    <recommendedName>
        <fullName evidence="6">Bestrophin homolog</fullName>
    </recommendedName>
</protein>
<evidence type="ECO:0000256" key="2">
    <source>
        <dbReference type="ARBA" id="ARBA00022692"/>
    </source>
</evidence>
<comment type="similarity">
    <text evidence="5 6">Belongs to the anion channel-forming bestrophin (TC 1.A.46) family. Calcium-sensitive chloride channel subfamily.</text>
</comment>
<evidence type="ECO:0000256" key="6">
    <source>
        <dbReference type="RuleBase" id="RU363126"/>
    </source>
</evidence>
<evidence type="ECO:0000313" key="7">
    <source>
        <dbReference type="EMBL" id="VDM69155.1"/>
    </source>
</evidence>
<dbReference type="AlphaFoldDB" id="A0A3P7KD24"/>
<dbReference type="PANTHER" id="PTHR10736:SF9">
    <property type="entry name" value="BESTROPHIN HOMOLOG 1-RELATED"/>
    <property type="match status" value="1"/>
</dbReference>
<keyword evidence="6" id="KW-0869">Chloride channel</keyword>
<dbReference type="GO" id="GO:0005254">
    <property type="term" value="F:chloride channel activity"/>
    <property type="evidence" value="ECO:0007669"/>
    <property type="project" value="UniProtKB-KW"/>
</dbReference>
<dbReference type="GO" id="GO:0005886">
    <property type="term" value="C:plasma membrane"/>
    <property type="evidence" value="ECO:0007669"/>
    <property type="project" value="UniProtKB-SubCell"/>
</dbReference>
<keyword evidence="8" id="KW-1185">Reference proteome</keyword>
<feature type="transmembrane region" description="Helical" evidence="6">
    <location>
        <begin position="31"/>
        <end position="53"/>
    </location>
</feature>
<keyword evidence="6" id="KW-0406">Ion transport</keyword>
<keyword evidence="3 6" id="KW-1133">Transmembrane helix</keyword>
<dbReference type="OrthoDB" id="201595at2759"/>
<dbReference type="GO" id="GO:0034707">
    <property type="term" value="C:chloride channel complex"/>
    <property type="evidence" value="ECO:0007669"/>
    <property type="project" value="UniProtKB-KW"/>
</dbReference>
<evidence type="ECO:0000256" key="3">
    <source>
        <dbReference type="ARBA" id="ARBA00022989"/>
    </source>
</evidence>
<dbReference type="InterPro" id="IPR000615">
    <property type="entry name" value="Bestrophin"/>
</dbReference>
<comment type="function">
    <text evidence="6">Forms chloride channels.</text>
</comment>
<keyword evidence="6" id="KW-0407">Ion channel</keyword>
<comment type="caution">
    <text evidence="6">Lacks conserved residue(s) required for the propagation of feature annotation.</text>
</comment>
<keyword evidence="6" id="KW-0868">Chloride</keyword>
<evidence type="ECO:0000256" key="5">
    <source>
        <dbReference type="ARBA" id="ARBA00034769"/>
    </source>
</evidence>
<dbReference type="Proteomes" id="UP000270094">
    <property type="component" value="Unassembled WGS sequence"/>
</dbReference>
<keyword evidence="2 6" id="KW-0812">Transmembrane</keyword>
<comment type="subcellular location">
    <subcellularLocation>
        <location evidence="6">Cell membrane</location>
        <topology evidence="6">Multi-pass membrane protein</topology>
    </subcellularLocation>
    <subcellularLocation>
        <location evidence="1">Membrane</location>
    </subcellularLocation>
</comment>
<keyword evidence="6" id="KW-1003">Cell membrane</keyword>
<accession>A0A3P7KD24</accession>
<dbReference type="Pfam" id="PF01062">
    <property type="entry name" value="Bestrophin"/>
    <property type="match status" value="1"/>
</dbReference>
<evidence type="ECO:0000256" key="1">
    <source>
        <dbReference type="ARBA" id="ARBA00004370"/>
    </source>
</evidence>
<dbReference type="EMBL" id="UYYB01011270">
    <property type="protein sequence ID" value="VDM69155.1"/>
    <property type="molecule type" value="Genomic_DNA"/>
</dbReference>
<keyword evidence="4 6" id="KW-0472">Membrane</keyword>
<dbReference type="InterPro" id="IPR021134">
    <property type="entry name" value="Bestrophin-like"/>
</dbReference>
<name>A0A3P7KD24_STRVU</name>
<dbReference type="PANTHER" id="PTHR10736">
    <property type="entry name" value="BESTROPHIN"/>
    <property type="match status" value="1"/>
</dbReference>
<evidence type="ECO:0000313" key="8">
    <source>
        <dbReference type="Proteomes" id="UP000270094"/>
    </source>
</evidence>